<sequence length="397" mass="46433">MTSIRRHGSFTHYISLVPPEVAHKILDDLPMGHLLQLICDNDIPHLEGCIISHLVLGKLFSAEYLAEIKELYSLYLRICRVILGHIPQLMHALRYDGRIFVNRHGVFCNAQNNYPVLRNSIISAAKAAIINILHRYESSLPVLRNYAPRPIGPKSIWTTTTVEDLTEIFENLDAAEMKLKSIKSAQLQRMANIVQNYPGMVRTRWNFAQDHLRNNQHLVDWLLQCAKTMQRRQIGRNRIVARSIFSCRRLYLVPYDRLLRLFLKTIERFQPVDKVTRIDNTRIVSHQYPTQLQVVLEGLTFVYSRDVILESAEETLLFRVPYKKQPWKSTASLILQPYFEKEPMLQVNVYGLDRSMLPASTRELDWLEAFLSICQYMVQMQEEWKPGQTVAEYWRTH</sequence>
<gene>
    <name evidence="1" type="ORF">JR316_012083</name>
</gene>
<comment type="caution">
    <text evidence="1">The sequence shown here is derived from an EMBL/GenBank/DDBJ whole genome shotgun (WGS) entry which is preliminary data.</text>
</comment>
<organism evidence="1">
    <name type="scientific">Psilocybe cubensis</name>
    <name type="common">Psychedelic mushroom</name>
    <name type="synonym">Stropharia cubensis</name>
    <dbReference type="NCBI Taxonomy" id="181762"/>
    <lineage>
        <taxon>Eukaryota</taxon>
        <taxon>Fungi</taxon>
        <taxon>Dikarya</taxon>
        <taxon>Basidiomycota</taxon>
        <taxon>Agaricomycotina</taxon>
        <taxon>Agaricomycetes</taxon>
        <taxon>Agaricomycetidae</taxon>
        <taxon>Agaricales</taxon>
        <taxon>Agaricineae</taxon>
        <taxon>Strophariaceae</taxon>
        <taxon>Psilocybe</taxon>
    </lineage>
</organism>
<proteinExistence type="predicted"/>
<evidence type="ECO:0000313" key="1">
    <source>
        <dbReference type="EMBL" id="KAG5163215.1"/>
    </source>
</evidence>
<accession>A0A8H7XPB0</accession>
<protein>
    <submittedName>
        <fullName evidence="1">Uncharacterized protein</fullName>
    </submittedName>
</protein>
<dbReference type="EMBL" id="JAFIQS010000016">
    <property type="protein sequence ID" value="KAG5163215.1"/>
    <property type="molecule type" value="Genomic_DNA"/>
</dbReference>
<name>A0A8H7XPB0_PSICU</name>
<reference evidence="1" key="1">
    <citation type="submission" date="2021-02" db="EMBL/GenBank/DDBJ databases">
        <title>Psilocybe cubensis genome.</title>
        <authorList>
            <person name="Mckernan K.J."/>
            <person name="Crawford S."/>
            <person name="Trippe A."/>
            <person name="Kane L.T."/>
            <person name="Mclaughlin S."/>
        </authorList>
    </citation>
    <scope>NUCLEOTIDE SEQUENCE [LARGE SCALE GENOMIC DNA]</scope>
    <source>
        <strain evidence="1">MGC-MH-2018</strain>
    </source>
</reference>
<dbReference type="AlphaFoldDB" id="A0A8H7XPB0"/>